<comment type="caution">
    <text evidence="11">The sequence shown here is derived from an EMBL/GenBank/DDBJ whole genome shotgun (WGS) entry which is preliminary data.</text>
</comment>
<dbReference type="CDD" id="cd00094">
    <property type="entry name" value="HX"/>
    <property type="match status" value="1"/>
</dbReference>
<evidence type="ECO:0000256" key="3">
    <source>
        <dbReference type="ARBA" id="ARBA00022729"/>
    </source>
</evidence>
<evidence type="ECO:0000256" key="9">
    <source>
        <dbReference type="SAM" id="SignalP"/>
    </source>
</evidence>
<dbReference type="AlphaFoldDB" id="A0AAN8BN33"/>
<evidence type="ECO:0000259" key="10">
    <source>
        <dbReference type="PROSITE" id="PS50958"/>
    </source>
</evidence>
<dbReference type="GO" id="GO:0030247">
    <property type="term" value="F:polysaccharide binding"/>
    <property type="evidence" value="ECO:0007669"/>
    <property type="project" value="InterPro"/>
</dbReference>
<feature type="domain" description="SMB" evidence="10">
    <location>
        <begin position="20"/>
        <end position="61"/>
    </location>
</feature>
<feature type="repeat" description="Hemopexin" evidence="7">
    <location>
        <begin position="224"/>
        <end position="284"/>
    </location>
</feature>
<evidence type="ECO:0000313" key="11">
    <source>
        <dbReference type="EMBL" id="KAK5887699.1"/>
    </source>
</evidence>
<dbReference type="GO" id="GO:0005178">
    <property type="term" value="F:integrin binding"/>
    <property type="evidence" value="ECO:0007669"/>
    <property type="project" value="TreeGrafter"/>
</dbReference>
<dbReference type="InterPro" id="IPR036024">
    <property type="entry name" value="Somatomedin_B-like_dom_sf"/>
</dbReference>
<dbReference type="Gene3D" id="4.10.410.20">
    <property type="match status" value="1"/>
</dbReference>
<feature type="chain" id="PRO_5042833783" description="SMB domain-containing protein" evidence="9">
    <location>
        <begin position="20"/>
        <end position="453"/>
    </location>
</feature>
<dbReference type="SUPFAM" id="SSF50923">
    <property type="entry name" value="Hemopexin-like domain"/>
    <property type="match status" value="1"/>
</dbReference>
<feature type="region of interest" description="Disordered" evidence="8">
    <location>
        <begin position="99"/>
        <end position="125"/>
    </location>
</feature>
<keyword evidence="4" id="KW-0677">Repeat</keyword>
<feature type="repeat" description="Hemopexin" evidence="7">
    <location>
        <begin position="384"/>
        <end position="439"/>
    </location>
</feature>
<keyword evidence="2" id="KW-0964">Secreted</keyword>
<dbReference type="Pfam" id="PF00045">
    <property type="entry name" value="Hemopexin"/>
    <property type="match status" value="4"/>
</dbReference>
<dbReference type="InterPro" id="IPR018487">
    <property type="entry name" value="Hemopexin-like_repeat"/>
</dbReference>
<dbReference type="SMART" id="SM00201">
    <property type="entry name" value="SO"/>
    <property type="match status" value="1"/>
</dbReference>
<dbReference type="GO" id="GO:0005044">
    <property type="term" value="F:scavenger receptor activity"/>
    <property type="evidence" value="ECO:0007669"/>
    <property type="project" value="InterPro"/>
</dbReference>
<dbReference type="GO" id="GO:0005615">
    <property type="term" value="C:extracellular space"/>
    <property type="evidence" value="ECO:0007669"/>
    <property type="project" value="TreeGrafter"/>
</dbReference>
<dbReference type="InterPro" id="IPR000585">
    <property type="entry name" value="Hemopexin-like_dom"/>
</dbReference>
<keyword evidence="3 9" id="KW-0732">Signal</keyword>
<evidence type="ECO:0000256" key="5">
    <source>
        <dbReference type="ARBA" id="ARBA00023157"/>
    </source>
</evidence>
<dbReference type="InterPro" id="IPR020436">
    <property type="entry name" value="SMB_chordata"/>
</dbReference>
<keyword evidence="6" id="KW-0325">Glycoprotein</keyword>
<dbReference type="GO" id="GO:0007160">
    <property type="term" value="P:cell-matrix adhesion"/>
    <property type="evidence" value="ECO:0007669"/>
    <property type="project" value="TreeGrafter"/>
</dbReference>
<dbReference type="SUPFAM" id="SSF90188">
    <property type="entry name" value="Somatomedin B domain"/>
    <property type="match status" value="1"/>
</dbReference>
<feature type="region of interest" description="Disordered" evidence="8">
    <location>
        <begin position="333"/>
        <end position="362"/>
    </location>
</feature>
<evidence type="ECO:0000256" key="8">
    <source>
        <dbReference type="SAM" id="MobiDB-lite"/>
    </source>
</evidence>
<dbReference type="PROSITE" id="PS51642">
    <property type="entry name" value="HEMOPEXIN_2"/>
    <property type="match status" value="4"/>
</dbReference>
<dbReference type="SMART" id="SM00120">
    <property type="entry name" value="HX"/>
    <property type="match status" value="4"/>
</dbReference>
<keyword evidence="5" id="KW-1015">Disulfide bond</keyword>
<dbReference type="GO" id="GO:0050840">
    <property type="term" value="F:extracellular matrix binding"/>
    <property type="evidence" value="ECO:0007669"/>
    <property type="project" value="TreeGrafter"/>
</dbReference>
<evidence type="ECO:0000256" key="2">
    <source>
        <dbReference type="ARBA" id="ARBA00022525"/>
    </source>
</evidence>
<evidence type="ECO:0000256" key="6">
    <source>
        <dbReference type="ARBA" id="ARBA00023180"/>
    </source>
</evidence>
<dbReference type="Gene3D" id="2.110.10.10">
    <property type="entry name" value="Hemopexin-like domain"/>
    <property type="match status" value="2"/>
</dbReference>
<evidence type="ECO:0000256" key="1">
    <source>
        <dbReference type="ARBA" id="ARBA00004613"/>
    </source>
</evidence>
<dbReference type="PROSITE" id="PS00524">
    <property type="entry name" value="SMB_1"/>
    <property type="match status" value="1"/>
</dbReference>
<sequence>MKPAVALLGLVLLLDATFSAEESCVGRCGIFNLLTKCQCDSMCVYYGSCCGDFDNICPKKVARGDTFEETDGVTETVTTTMIESTPKDLPPTFNTIAETTTAYPQPPTTQGPQTTQGPTPPVDPDPAVCSGEPFDAFLQLKNGSIYAFRGEYFFELDDTSVLPGYPKLIEDVWGMSGPIDAAFTRINCQGKSYIFKGNQYWRFDGDVLDDDYPRDISVGFNAIPDDVDAAFAIPAPSYLGKEKTYFFKGDKYYQYEFKHQPSHEECVQMSRSSPSVLFSRYTDLFCDQTLEDLFLELFGSSFSSPRTGPRYTSRDWQGIRAPVDAAMVGRVYISPVPTPPPARRRSSRRRRPSKKRAQRRRLSRQALFDDFWGLDDLFDYSDVSDIVEESTTQEDKSTPVQNVYFFKRDKYYRVDLQTKRVDSASPPYPRSIAKYWLGCKSEETPDASRAEKR</sequence>
<feature type="signal peptide" evidence="9">
    <location>
        <begin position="1"/>
        <end position="19"/>
    </location>
</feature>
<reference evidence="11 12" key="1">
    <citation type="journal article" date="2023" name="Mol. Biol. Evol.">
        <title>Genomics of Secondarily Temperate Adaptation in the Only Non-Antarctic Icefish.</title>
        <authorList>
            <person name="Rivera-Colon A.G."/>
            <person name="Rayamajhi N."/>
            <person name="Minhas B.F."/>
            <person name="Madrigal G."/>
            <person name="Bilyk K.T."/>
            <person name="Yoon V."/>
            <person name="Hune M."/>
            <person name="Gregory S."/>
            <person name="Cheng C.H.C."/>
            <person name="Catchen J.M."/>
        </authorList>
    </citation>
    <scope>NUCLEOTIDE SEQUENCE [LARGE SCALE GENOMIC DNA]</scope>
    <source>
        <strain evidence="11">JC2023a</strain>
    </source>
</reference>
<keyword evidence="12" id="KW-1185">Reference proteome</keyword>
<name>A0AAN8BN33_9TELE</name>
<dbReference type="InterPro" id="IPR036375">
    <property type="entry name" value="Hemopexin-like_dom_sf"/>
</dbReference>
<dbReference type="GO" id="GO:0033627">
    <property type="term" value="P:cell adhesion mediated by integrin"/>
    <property type="evidence" value="ECO:0007669"/>
    <property type="project" value="TreeGrafter"/>
</dbReference>
<dbReference type="PROSITE" id="PS50958">
    <property type="entry name" value="SMB_2"/>
    <property type="match status" value="1"/>
</dbReference>
<evidence type="ECO:0000256" key="7">
    <source>
        <dbReference type="PROSITE-ProRule" id="PRU01011"/>
    </source>
</evidence>
<dbReference type="PANTHER" id="PTHR22917">
    <property type="entry name" value="HEMOPEXIN DOMAIN-CONTAINING PROTEIN"/>
    <property type="match status" value="1"/>
</dbReference>
<organism evidence="11 12">
    <name type="scientific">Champsocephalus esox</name>
    <name type="common">pike icefish</name>
    <dbReference type="NCBI Taxonomy" id="159716"/>
    <lineage>
        <taxon>Eukaryota</taxon>
        <taxon>Metazoa</taxon>
        <taxon>Chordata</taxon>
        <taxon>Craniata</taxon>
        <taxon>Vertebrata</taxon>
        <taxon>Euteleostomi</taxon>
        <taxon>Actinopterygii</taxon>
        <taxon>Neopterygii</taxon>
        <taxon>Teleostei</taxon>
        <taxon>Neoteleostei</taxon>
        <taxon>Acanthomorphata</taxon>
        <taxon>Eupercaria</taxon>
        <taxon>Perciformes</taxon>
        <taxon>Notothenioidei</taxon>
        <taxon>Channichthyidae</taxon>
        <taxon>Champsocephalus</taxon>
    </lineage>
</organism>
<dbReference type="PRINTS" id="PR00022">
    <property type="entry name" value="SOMATOMEDINB"/>
</dbReference>
<evidence type="ECO:0000256" key="4">
    <source>
        <dbReference type="ARBA" id="ARBA00022737"/>
    </source>
</evidence>
<dbReference type="Pfam" id="PF01033">
    <property type="entry name" value="Somatomedin_B"/>
    <property type="match status" value="1"/>
</dbReference>
<accession>A0AAN8BN33</accession>
<feature type="repeat" description="Hemopexin" evidence="7">
    <location>
        <begin position="176"/>
        <end position="223"/>
    </location>
</feature>
<feature type="compositionally biased region" description="Basic residues" evidence="8">
    <location>
        <begin position="342"/>
        <end position="362"/>
    </location>
</feature>
<comment type="subcellular location">
    <subcellularLocation>
        <location evidence="1">Secreted</location>
    </subcellularLocation>
</comment>
<dbReference type="PANTHER" id="PTHR22917:SF3">
    <property type="entry name" value="VITRONECTIN"/>
    <property type="match status" value="1"/>
</dbReference>
<dbReference type="GO" id="GO:0006955">
    <property type="term" value="P:immune response"/>
    <property type="evidence" value="ECO:0007669"/>
    <property type="project" value="InterPro"/>
</dbReference>
<protein>
    <recommendedName>
        <fullName evidence="10">SMB domain-containing protein</fullName>
    </recommendedName>
</protein>
<gene>
    <name evidence="11" type="ORF">CesoFtcFv8_016281</name>
</gene>
<dbReference type="EMBL" id="JAULUE010002058">
    <property type="protein sequence ID" value="KAK5887699.1"/>
    <property type="molecule type" value="Genomic_DNA"/>
</dbReference>
<dbReference type="InterPro" id="IPR001212">
    <property type="entry name" value="Somatomedin_B_dom"/>
</dbReference>
<feature type="repeat" description="Hemopexin" evidence="7">
    <location>
        <begin position="131"/>
        <end position="175"/>
    </location>
</feature>
<dbReference type="InterPro" id="IPR051298">
    <property type="entry name" value="Heme_transport/Cell_adhesion"/>
</dbReference>
<dbReference type="Proteomes" id="UP001335648">
    <property type="component" value="Unassembled WGS sequence"/>
</dbReference>
<proteinExistence type="predicted"/>
<evidence type="ECO:0000313" key="12">
    <source>
        <dbReference type="Proteomes" id="UP001335648"/>
    </source>
</evidence>